<dbReference type="InterPro" id="IPR049517">
    <property type="entry name" value="ACX-like_C"/>
</dbReference>
<dbReference type="PANTHER" id="PTHR11365">
    <property type="entry name" value="5-OXOPROLINASE RELATED"/>
    <property type="match status" value="1"/>
</dbReference>
<feature type="domain" description="Acetophenone carboxylase-like C-terminal" evidence="3">
    <location>
        <begin position="505"/>
        <end position="678"/>
    </location>
</feature>
<protein>
    <submittedName>
        <fullName evidence="4">Hydantoinase/oxoprolinase family protein</fullName>
    </submittedName>
</protein>
<dbReference type="AlphaFoldDB" id="A0AB39HSD9"/>
<dbReference type="GO" id="GO:0017168">
    <property type="term" value="F:5-oxoprolinase (ATP-hydrolyzing) activity"/>
    <property type="evidence" value="ECO:0007669"/>
    <property type="project" value="TreeGrafter"/>
</dbReference>
<dbReference type="Pfam" id="PF01968">
    <property type="entry name" value="Hydantoinase_A"/>
    <property type="match status" value="1"/>
</dbReference>
<dbReference type="SUPFAM" id="SSF53067">
    <property type="entry name" value="Actin-like ATPase domain"/>
    <property type="match status" value="1"/>
</dbReference>
<feature type="domain" description="Hydantoinase/oxoprolinase N-terminal" evidence="2">
    <location>
        <begin position="4"/>
        <end position="182"/>
    </location>
</feature>
<dbReference type="EMBL" id="CP162599">
    <property type="protein sequence ID" value="XDK33547.1"/>
    <property type="molecule type" value="Genomic_DNA"/>
</dbReference>
<sequence>MGYRIGVDVGGTFTDICLFDEESLKTIIHKLPSTNKDPSAAIIKGISEIIQTNNLPMQKITSLVHGTTVGTNAAIQRRGAKTALLTTEGFRDLLEIGRQVRPSLYNLQADKPEQLVKRKWRKEIKERILYDGGIYQDIDLQEAESIIDELINEGVEAISVCFLHSYVNAKHEKEIKALLKEKYPNVYISLSSEVLPEYREYERLSTTILNSYIGPVISDYMNNLEKELKGIGVQVRPYISHSSGGLMSVSTTKSNPVKTALSGPSAGVSGVVHVAKLAGFNNLITLDMGGTSADVSLIQDLKVKVATGKKVAGFPLNIPMTDIHAVGAGGGSIAWIDSGGMLKVGPQSAGADPGPVSYGGSGTEPTVTDANVLLKRLNPEWLLGGKMKVNYGGAEIAVNEKLAKHLHLETTDVAYGIIKVTNSNLVRAIRVVSVEQGHDPRDFTLVAYGGAGPLHAAEVAKELGMKYVLIPESPGILCAMGLLATDLKMDYVQTKIITANSTNLHIIKSEIAELEKKAMNWFVEENISSEKQGIERSFSMRYKGQNYELTVDADFNINEEQDLNKLIEKFHDTHKKIYGYANNDEDVQIVNFRITASGQIDKVVLKKYDEHIDSNQAIIDSREVYFDEEKDFVKTNIYKRELMGVNDSISGPAIIEQVDTTIVVPSNVTAKMDSYRNIILELGG</sequence>
<dbReference type="GO" id="GO:0006749">
    <property type="term" value="P:glutathione metabolic process"/>
    <property type="evidence" value="ECO:0007669"/>
    <property type="project" value="TreeGrafter"/>
</dbReference>
<evidence type="ECO:0000259" key="3">
    <source>
        <dbReference type="Pfam" id="PF19278"/>
    </source>
</evidence>
<dbReference type="PANTHER" id="PTHR11365:SF23">
    <property type="entry name" value="HYPOTHETICAL 5-OXOPROLINASE (EUROFUNG)-RELATED"/>
    <property type="match status" value="1"/>
</dbReference>
<name>A0AB39HSD9_9BACI</name>
<proteinExistence type="predicted"/>
<dbReference type="InterPro" id="IPR008040">
    <property type="entry name" value="Hydant_A_N"/>
</dbReference>
<dbReference type="GO" id="GO:0005829">
    <property type="term" value="C:cytosol"/>
    <property type="evidence" value="ECO:0007669"/>
    <property type="project" value="TreeGrafter"/>
</dbReference>
<evidence type="ECO:0000259" key="1">
    <source>
        <dbReference type="Pfam" id="PF01968"/>
    </source>
</evidence>
<evidence type="ECO:0000259" key="2">
    <source>
        <dbReference type="Pfam" id="PF05378"/>
    </source>
</evidence>
<dbReference type="Pfam" id="PF05378">
    <property type="entry name" value="Hydant_A_N"/>
    <property type="match status" value="1"/>
</dbReference>
<reference evidence="4" key="1">
    <citation type="submission" date="2024-07" db="EMBL/GenBank/DDBJ databases">
        <title>Halotolerant mesophilic bacterium Ornithinibacillus sp. 4-3, sp. nov., isolated from soil.</title>
        <authorList>
            <person name="Sidarenka A.V."/>
            <person name="Guliayeva D.E."/>
            <person name="Leanovich S.I."/>
            <person name="Hileuskaya K.S."/>
            <person name="Akhremchuk A.E."/>
            <person name="Sikolenko M.A."/>
            <person name="Valentovich L.N."/>
        </authorList>
    </citation>
    <scope>NUCLEOTIDE SEQUENCE</scope>
    <source>
        <strain evidence="4">4-3</strain>
    </source>
</reference>
<dbReference type="InterPro" id="IPR045079">
    <property type="entry name" value="Oxoprolinase-like"/>
</dbReference>
<gene>
    <name evidence="4" type="ORF">AB4Y30_04090</name>
</gene>
<feature type="domain" description="Hydantoinase A/oxoprolinase" evidence="1">
    <location>
        <begin position="203"/>
        <end position="489"/>
    </location>
</feature>
<dbReference type="InterPro" id="IPR043129">
    <property type="entry name" value="ATPase_NBD"/>
</dbReference>
<organism evidence="4">
    <name type="scientific">Ornithinibacillus sp. 4-3</name>
    <dbReference type="NCBI Taxonomy" id="3231488"/>
    <lineage>
        <taxon>Bacteria</taxon>
        <taxon>Bacillati</taxon>
        <taxon>Bacillota</taxon>
        <taxon>Bacilli</taxon>
        <taxon>Bacillales</taxon>
        <taxon>Bacillaceae</taxon>
        <taxon>Ornithinibacillus</taxon>
    </lineage>
</organism>
<dbReference type="Pfam" id="PF19278">
    <property type="entry name" value="Hydant_A_C"/>
    <property type="match status" value="1"/>
</dbReference>
<dbReference type="RefSeq" id="WP_368654225.1">
    <property type="nucleotide sequence ID" value="NZ_CP162599.1"/>
</dbReference>
<accession>A0AB39HSD9</accession>
<dbReference type="InterPro" id="IPR002821">
    <property type="entry name" value="Hydantoinase_A"/>
</dbReference>
<evidence type="ECO:0000313" key="4">
    <source>
        <dbReference type="EMBL" id="XDK33547.1"/>
    </source>
</evidence>